<dbReference type="EMBL" id="QCZI01000001">
    <property type="protein sequence ID" value="PWA07291.1"/>
    <property type="molecule type" value="Genomic_DNA"/>
</dbReference>
<evidence type="ECO:0000313" key="3">
    <source>
        <dbReference type="Proteomes" id="UP000245449"/>
    </source>
</evidence>
<dbReference type="Pfam" id="PF09413">
    <property type="entry name" value="DUF2007"/>
    <property type="match status" value="1"/>
</dbReference>
<reference evidence="2 3" key="1">
    <citation type="submission" date="2018-04" db="EMBL/GenBank/DDBJ databases">
        <title>Flavobacterium sp. nov., isolated from glacier ice.</title>
        <authorList>
            <person name="Liu Q."/>
            <person name="Xin Y.-H."/>
        </authorList>
    </citation>
    <scope>NUCLEOTIDE SEQUENCE [LARGE SCALE GENOMIC DNA]</scope>
    <source>
        <strain evidence="2 3">RB1R5</strain>
    </source>
</reference>
<accession>A0A2U1JQ50</accession>
<name>A0A2U1JQ50_9FLAO</name>
<protein>
    <recommendedName>
        <fullName evidence="1">DUF2007 domain-containing protein</fullName>
    </recommendedName>
</protein>
<feature type="domain" description="DUF2007" evidence="1">
    <location>
        <begin position="7"/>
        <end position="68"/>
    </location>
</feature>
<evidence type="ECO:0000259" key="1">
    <source>
        <dbReference type="Pfam" id="PF09413"/>
    </source>
</evidence>
<dbReference type="RefSeq" id="WP_116723437.1">
    <property type="nucleotide sequence ID" value="NZ_QCZI01000001.1"/>
</dbReference>
<comment type="caution">
    <text evidence="2">The sequence shown here is derived from an EMBL/GenBank/DDBJ whole genome shotgun (WGS) entry which is preliminary data.</text>
</comment>
<gene>
    <name evidence="2" type="ORF">DB895_00785</name>
</gene>
<dbReference type="AlphaFoldDB" id="A0A2U1JQ50"/>
<dbReference type="InterPro" id="IPR018551">
    <property type="entry name" value="DUF2007"/>
</dbReference>
<keyword evidence="3" id="KW-1185">Reference proteome</keyword>
<organism evidence="2 3">
    <name type="scientific">Flavobacterium psychrotolerans</name>
    <dbReference type="NCBI Taxonomy" id="2169410"/>
    <lineage>
        <taxon>Bacteria</taxon>
        <taxon>Pseudomonadati</taxon>
        <taxon>Bacteroidota</taxon>
        <taxon>Flavobacteriia</taxon>
        <taxon>Flavobacteriales</taxon>
        <taxon>Flavobacteriaceae</taxon>
        <taxon>Flavobacterium</taxon>
    </lineage>
</organism>
<sequence length="72" mass="7718">MGLMKVFSGSEILALALQQKIEEVGVATVVKNNIQSATLAGFGTSGQAVELFIQETDFAKANPVIEEFRMSI</sequence>
<evidence type="ECO:0000313" key="2">
    <source>
        <dbReference type="EMBL" id="PWA07291.1"/>
    </source>
</evidence>
<dbReference type="Proteomes" id="UP000245449">
    <property type="component" value="Unassembled WGS sequence"/>
</dbReference>
<proteinExistence type="predicted"/>
<dbReference type="OrthoDB" id="1372890at2"/>